<organism evidence="2 3">
    <name type="scientific">Sedimentitalea nanhaiensis</name>
    <dbReference type="NCBI Taxonomy" id="999627"/>
    <lineage>
        <taxon>Bacteria</taxon>
        <taxon>Pseudomonadati</taxon>
        <taxon>Pseudomonadota</taxon>
        <taxon>Alphaproteobacteria</taxon>
        <taxon>Rhodobacterales</taxon>
        <taxon>Paracoccaceae</taxon>
        <taxon>Sedimentitalea</taxon>
    </lineage>
</organism>
<evidence type="ECO:0000256" key="1">
    <source>
        <dbReference type="SAM" id="Phobius"/>
    </source>
</evidence>
<feature type="transmembrane region" description="Helical" evidence="1">
    <location>
        <begin position="49"/>
        <end position="69"/>
    </location>
</feature>
<gene>
    <name evidence="2" type="ORF">SAMN05216236_101140</name>
</gene>
<keyword evidence="3" id="KW-1185">Reference proteome</keyword>
<keyword evidence="1" id="KW-0472">Membrane</keyword>
<name>A0A1I6X8P2_9RHOB</name>
<feature type="transmembrane region" description="Helical" evidence="1">
    <location>
        <begin position="26"/>
        <end position="42"/>
    </location>
</feature>
<dbReference type="OrthoDB" id="6660115at2"/>
<keyword evidence="1" id="KW-1133">Transmembrane helix</keyword>
<dbReference type="EMBL" id="FPAW01000001">
    <property type="protein sequence ID" value="SFT34639.1"/>
    <property type="molecule type" value="Genomic_DNA"/>
</dbReference>
<accession>A0A1I6X8P2</accession>
<protein>
    <submittedName>
        <fullName evidence="2">Uncharacterized protein</fullName>
    </submittedName>
</protein>
<evidence type="ECO:0000313" key="2">
    <source>
        <dbReference type="EMBL" id="SFT34639.1"/>
    </source>
</evidence>
<evidence type="ECO:0000313" key="3">
    <source>
        <dbReference type="Proteomes" id="UP000182466"/>
    </source>
</evidence>
<keyword evidence="1" id="KW-0812">Transmembrane</keyword>
<reference evidence="2 3" key="1">
    <citation type="submission" date="2016-10" db="EMBL/GenBank/DDBJ databases">
        <authorList>
            <person name="de Groot N.N."/>
        </authorList>
    </citation>
    <scope>NUCLEOTIDE SEQUENCE [LARGE SCALE GENOMIC DNA]</scope>
    <source>
        <strain evidence="2 3">CGMCC 1.10959</strain>
    </source>
</reference>
<feature type="transmembrane region" description="Helical" evidence="1">
    <location>
        <begin position="89"/>
        <end position="108"/>
    </location>
</feature>
<proteinExistence type="predicted"/>
<dbReference type="RefSeq" id="WP_051372495.1">
    <property type="nucleotide sequence ID" value="NZ_FPAW01000001.1"/>
</dbReference>
<dbReference type="STRING" id="999627.SAMN05216236_101140"/>
<dbReference type="AlphaFoldDB" id="A0A1I6X8P2"/>
<sequence length="114" mass="12373">MTEMQSSAWQTAKIWVQSHVGLERDTFHVLIGLVLLGMALVASHGRLRLAPFVWALGVAAMLGCGMEVLDLRDDLATLGAPRWRVSALDLARTVLFPALGAIVVAVLLRRRGAE</sequence>
<dbReference type="Proteomes" id="UP000182466">
    <property type="component" value="Unassembled WGS sequence"/>
</dbReference>